<evidence type="ECO:0000256" key="8">
    <source>
        <dbReference type="PROSITE-ProRule" id="PRU00282"/>
    </source>
</evidence>
<comment type="subcellular location">
    <subcellularLocation>
        <location evidence="1">Membrane</location>
        <topology evidence="1">Multi-pass membrane protein</topology>
    </subcellularLocation>
</comment>
<comment type="similarity">
    <text evidence="2 9">Belongs to the mitochondrial carrier (TC 2.A.29) family.</text>
</comment>
<protein>
    <submittedName>
        <fullName evidence="11">Uncharacterized protein</fullName>
    </submittedName>
</protein>
<evidence type="ECO:0000256" key="7">
    <source>
        <dbReference type="ARBA" id="ARBA00023136"/>
    </source>
</evidence>
<evidence type="ECO:0000256" key="6">
    <source>
        <dbReference type="ARBA" id="ARBA00022989"/>
    </source>
</evidence>
<feature type="repeat" description="Solcar" evidence="8">
    <location>
        <begin position="233"/>
        <end position="324"/>
    </location>
</feature>
<dbReference type="OMA" id="FPFWKAV"/>
<dbReference type="Pfam" id="PF00153">
    <property type="entry name" value="Mito_carr"/>
    <property type="match status" value="4"/>
</dbReference>
<evidence type="ECO:0000256" key="2">
    <source>
        <dbReference type="ARBA" id="ARBA00006375"/>
    </source>
</evidence>
<evidence type="ECO:0000256" key="9">
    <source>
        <dbReference type="RuleBase" id="RU000488"/>
    </source>
</evidence>
<dbReference type="SUPFAM" id="SSF103506">
    <property type="entry name" value="Mitochondrial carrier"/>
    <property type="match status" value="1"/>
</dbReference>
<evidence type="ECO:0000313" key="10">
    <source>
        <dbReference type="Proteomes" id="UP000887565"/>
    </source>
</evidence>
<dbReference type="PROSITE" id="PS50920">
    <property type="entry name" value="SOLCAR"/>
    <property type="match status" value="3"/>
</dbReference>
<keyword evidence="5" id="KW-0677">Repeat</keyword>
<dbReference type="InterPro" id="IPR050391">
    <property type="entry name" value="Mito_Metabolite_Transporter"/>
</dbReference>
<evidence type="ECO:0000256" key="1">
    <source>
        <dbReference type="ARBA" id="ARBA00004141"/>
    </source>
</evidence>
<evidence type="ECO:0000256" key="3">
    <source>
        <dbReference type="ARBA" id="ARBA00022448"/>
    </source>
</evidence>
<dbReference type="InterPro" id="IPR023395">
    <property type="entry name" value="MCP_dom_sf"/>
</dbReference>
<sequence length="330" mass="37211">TVAESVTYPLDIAKTRLQIQGERIQRQQKSSTKYSIAKRGFVATISGIVKEEGLTKLWQGVTPAIVRHFVYTGVRVITYETLRDKLFKHKSDGAFPLWEAMCSGMTSGAFAQFLASPTDLIKVQMQMEGRRRLEGLPPRVKFQIFPNFEYLLGCGIMLLMKNENHLSLERLRNSLHALKLLWSEGGVSRLWKGCIPNCQRAALVNMAGGRFYVDLATYDKVKHTILRRTNFQDNYVTHSVSSACSGLTAAVVSTPADVIKTRIMNQPTDVNGKGMLYKSSFDCLKKTIKNEGSFALYKGFVPIWARMAPWSLTFWISYEKIRGLTGVESF</sequence>
<keyword evidence="3 9" id="KW-0813">Transport</keyword>
<dbReference type="InterPro" id="IPR018108">
    <property type="entry name" value="MCP_transmembrane"/>
</dbReference>
<evidence type="ECO:0000256" key="4">
    <source>
        <dbReference type="ARBA" id="ARBA00022692"/>
    </source>
</evidence>
<feature type="repeat" description="Solcar" evidence="8">
    <location>
        <begin position="1"/>
        <end position="85"/>
    </location>
</feature>
<feature type="repeat" description="Solcar" evidence="8">
    <location>
        <begin position="95"/>
        <end position="218"/>
    </location>
</feature>
<dbReference type="GO" id="GO:0016020">
    <property type="term" value="C:membrane"/>
    <property type="evidence" value="ECO:0007669"/>
    <property type="project" value="UniProtKB-SubCell"/>
</dbReference>
<dbReference type="Proteomes" id="UP000887565">
    <property type="component" value="Unplaced"/>
</dbReference>
<proteinExistence type="inferred from homology"/>
<keyword evidence="10" id="KW-1185">Reference proteome</keyword>
<evidence type="ECO:0000313" key="11">
    <source>
        <dbReference type="WBParaSite" id="nRc.2.0.1.t37793-RA"/>
    </source>
</evidence>
<reference evidence="11" key="1">
    <citation type="submission" date="2022-11" db="UniProtKB">
        <authorList>
            <consortium name="WormBaseParasite"/>
        </authorList>
    </citation>
    <scope>IDENTIFICATION</scope>
</reference>
<keyword evidence="4 8" id="KW-0812">Transmembrane</keyword>
<dbReference type="Gene3D" id="1.50.40.10">
    <property type="entry name" value="Mitochondrial carrier domain"/>
    <property type="match status" value="1"/>
</dbReference>
<dbReference type="WBParaSite" id="nRc.2.0.1.t37793-RA">
    <property type="protein sequence ID" value="nRc.2.0.1.t37793-RA"/>
    <property type="gene ID" value="nRc.2.0.1.g37793"/>
</dbReference>
<name>A0A915KG43_ROMCU</name>
<organism evidence="10 11">
    <name type="scientific">Romanomermis culicivorax</name>
    <name type="common">Nematode worm</name>
    <dbReference type="NCBI Taxonomy" id="13658"/>
    <lineage>
        <taxon>Eukaryota</taxon>
        <taxon>Metazoa</taxon>
        <taxon>Ecdysozoa</taxon>
        <taxon>Nematoda</taxon>
        <taxon>Enoplea</taxon>
        <taxon>Dorylaimia</taxon>
        <taxon>Mermithida</taxon>
        <taxon>Mermithoidea</taxon>
        <taxon>Mermithidae</taxon>
        <taxon>Romanomermis</taxon>
    </lineage>
</organism>
<keyword evidence="6" id="KW-1133">Transmembrane helix</keyword>
<keyword evidence="7 8" id="KW-0472">Membrane</keyword>
<evidence type="ECO:0000256" key="5">
    <source>
        <dbReference type="ARBA" id="ARBA00022737"/>
    </source>
</evidence>
<accession>A0A915KG43</accession>
<dbReference type="AlphaFoldDB" id="A0A915KG43"/>
<dbReference type="PANTHER" id="PTHR45618">
    <property type="entry name" value="MITOCHONDRIAL DICARBOXYLATE CARRIER-RELATED"/>
    <property type="match status" value="1"/>
</dbReference>